<dbReference type="EMBL" id="MN740325">
    <property type="protein sequence ID" value="QHU00257.1"/>
    <property type="molecule type" value="Genomic_DNA"/>
</dbReference>
<sequence>MPYSSDDNDSSNHTDSESETDSESTSETQVVNNDSTLSEPDTSSETTSETPAVNNDSILSESDSENNDSITESTKNTKLKSIDYLKVYDEKRSNYNDLLITFQTSEKKYEKLKKEFYSEKRKVEKELNIIFSKLSKKLTREFGKRKTRTGNNNSGLMKVVPVPERLVKYLDLAEGTKLARPQITKLLNAKFKADGFKEELTNKTVISSSKAAKKLGVQKGAIIEPRGLQTFIAKIFKDDKEANSV</sequence>
<feature type="compositionally biased region" description="Low complexity" evidence="1">
    <location>
        <begin position="25"/>
        <end position="51"/>
    </location>
</feature>
<reference evidence="2" key="1">
    <citation type="journal article" date="2020" name="Nature">
        <title>Giant virus diversity and host interactions through global metagenomics.</title>
        <authorList>
            <person name="Schulz F."/>
            <person name="Roux S."/>
            <person name="Paez-Espino D."/>
            <person name="Jungbluth S."/>
            <person name="Walsh D.A."/>
            <person name="Denef V.J."/>
            <person name="McMahon K.D."/>
            <person name="Konstantinidis K.T."/>
            <person name="Eloe-Fadrosh E.A."/>
            <person name="Kyrpides N.C."/>
            <person name="Woyke T."/>
        </authorList>
    </citation>
    <scope>NUCLEOTIDE SEQUENCE</scope>
    <source>
        <strain evidence="2">GVMAG-M-3300025860-12</strain>
    </source>
</reference>
<protein>
    <recommendedName>
        <fullName evidence="3">DM2 domain-containing protein</fullName>
    </recommendedName>
</protein>
<dbReference type="AlphaFoldDB" id="A0A6C0J6K6"/>
<evidence type="ECO:0000313" key="2">
    <source>
        <dbReference type="EMBL" id="QHU00257.1"/>
    </source>
</evidence>
<name>A0A6C0J6K6_9ZZZZ</name>
<evidence type="ECO:0008006" key="3">
    <source>
        <dbReference type="Google" id="ProtNLM"/>
    </source>
</evidence>
<evidence type="ECO:0000256" key="1">
    <source>
        <dbReference type="SAM" id="MobiDB-lite"/>
    </source>
</evidence>
<organism evidence="2">
    <name type="scientific">viral metagenome</name>
    <dbReference type="NCBI Taxonomy" id="1070528"/>
    <lineage>
        <taxon>unclassified sequences</taxon>
        <taxon>metagenomes</taxon>
        <taxon>organismal metagenomes</taxon>
    </lineage>
</organism>
<accession>A0A6C0J6K6</accession>
<feature type="region of interest" description="Disordered" evidence="1">
    <location>
        <begin position="1"/>
        <end position="73"/>
    </location>
</feature>
<feature type="compositionally biased region" description="Polar residues" evidence="1">
    <location>
        <begin position="52"/>
        <end position="73"/>
    </location>
</feature>
<proteinExistence type="predicted"/>